<accession>A0A410QEB9</accession>
<reference evidence="4" key="1">
    <citation type="submission" date="2019-01" db="EMBL/GenBank/DDBJ databases">
        <title>Draft genomes of a novel of Sporanaerobacter strains.</title>
        <authorList>
            <person name="Ma S."/>
        </authorList>
    </citation>
    <scope>NUCLEOTIDE SEQUENCE [LARGE SCALE GENOMIC DNA]</scope>
    <source>
        <strain evidence="4">NJN-17</strain>
    </source>
</reference>
<evidence type="ECO:0000259" key="1">
    <source>
        <dbReference type="Pfam" id="PF05598"/>
    </source>
</evidence>
<evidence type="ECO:0000313" key="4">
    <source>
        <dbReference type="Proteomes" id="UP000287969"/>
    </source>
</evidence>
<organism evidence="3 4">
    <name type="scientific">Acidilutibacter cellobiosedens</name>
    <dbReference type="NCBI Taxonomy" id="2507161"/>
    <lineage>
        <taxon>Bacteria</taxon>
        <taxon>Bacillati</taxon>
        <taxon>Bacillota</taxon>
        <taxon>Tissierellia</taxon>
        <taxon>Tissierellales</taxon>
        <taxon>Acidilutibacteraceae</taxon>
        <taxon>Acidilutibacter</taxon>
    </lineage>
</organism>
<dbReference type="Proteomes" id="UP000287969">
    <property type="component" value="Chromosome"/>
</dbReference>
<dbReference type="EMBL" id="CP035282">
    <property type="protein sequence ID" value="QAT62330.1"/>
    <property type="molecule type" value="Genomic_DNA"/>
</dbReference>
<dbReference type="RefSeq" id="WP_128752854.1">
    <property type="nucleotide sequence ID" value="NZ_CP035282.1"/>
</dbReference>
<dbReference type="NCBIfam" id="NF033551">
    <property type="entry name" value="transpos_IS1182"/>
    <property type="match status" value="1"/>
</dbReference>
<dbReference type="KEGG" id="spoa:EQM13_12550"/>
<dbReference type="OrthoDB" id="1704614at2"/>
<dbReference type="InterPro" id="IPR025668">
    <property type="entry name" value="Tnp_DDE_dom"/>
</dbReference>
<proteinExistence type="predicted"/>
<sequence length="514" mass="60013">MLRQVQKQMSLHSILYNKISENHILKKINYVVDFSFINKLLEDSYCKNFGRPAKEPEMMCKLLFLQHLYILSDEKVIEEANLNLGYMYFLGINPEDELPDKSLLSKFRTQRLEEATLDEIITEIVRQCVEKGIIGGTSVSVDATHIEANTIRKTPERLMKHLARKIIKTYEKENNQVLEEIPEVPKYKEIEDHTEAKAVMKDYLENVISKVKKNIRKDCSESIKTKETIEKAREIIEDPKFLNQKGVRSIIDEDARVGRKSKNQEFYGYKTEFMMTADERIITSVRTADGAYVDGTYADELIEQTLKSGMKIEEVYGDKAYFRKPILNSIEEIKAKAYIPVSESVYRIDESEFSYNKDSDEWECREGNITVKKKYYKIKGKSRPDREGYKYYFEPEQCKRCPKHDECAKKSARKILQIGLNTIEFYEISQYQKTEEYLEKYKKRASIEGKNAELKRFHGLYRARGYGLLSVSMQSKLAAIAVNIKRIAAIAASKFCIFTLNIKIFSQYYKFCLN</sequence>
<dbReference type="InterPro" id="IPR047629">
    <property type="entry name" value="IS1182_transpos"/>
</dbReference>
<feature type="domain" description="Transposase InsH N-terminal" evidence="1">
    <location>
        <begin position="15"/>
        <end position="109"/>
    </location>
</feature>
<protein>
    <submittedName>
        <fullName evidence="3">IS1182 family transposase</fullName>
    </submittedName>
</protein>
<keyword evidence="4" id="KW-1185">Reference proteome</keyword>
<feature type="domain" description="Transposase DDE" evidence="2">
    <location>
        <begin position="377"/>
        <end position="487"/>
    </location>
</feature>
<dbReference type="Pfam" id="PF13751">
    <property type="entry name" value="DDE_Tnp_1_6"/>
    <property type="match status" value="1"/>
</dbReference>
<name>A0A410QEB9_9FIRM</name>
<dbReference type="InterPro" id="IPR008490">
    <property type="entry name" value="Transposase_InsH_N"/>
</dbReference>
<evidence type="ECO:0000259" key="2">
    <source>
        <dbReference type="Pfam" id="PF13751"/>
    </source>
</evidence>
<dbReference type="PANTHER" id="PTHR33408">
    <property type="entry name" value="TRANSPOSASE"/>
    <property type="match status" value="1"/>
</dbReference>
<gene>
    <name evidence="3" type="ORF">EQM13_12550</name>
</gene>
<dbReference type="Pfam" id="PF05598">
    <property type="entry name" value="DUF772"/>
    <property type="match status" value="1"/>
</dbReference>
<evidence type="ECO:0000313" key="3">
    <source>
        <dbReference type="EMBL" id="QAT62330.1"/>
    </source>
</evidence>
<dbReference type="PANTHER" id="PTHR33408:SF2">
    <property type="entry name" value="TRANSPOSASE DDE DOMAIN-CONTAINING PROTEIN"/>
    <property type="match status" value="1"/>
</dbReference>
<dbReference type="AlphaFoldDB" id="A0A410QEB9"/>